<organism evidence="2 4">
    <name type="scientific">Duganella lactea</name>
    <dbReference type="NCBI Taxonomy" id="2692173"/>
    <lineage>
        <taxon>Bacteria</taxon>
        <taxon>Pseudomonadati</taxon>
        <taxon>Pseudomonadota</taxon>
        <taxon>Betaproteobacteria</taxon>
        <taxon>Burkholderiales</taxon>
        <taxon>Oxalobacteraceae</taxon>
        <taxon>Telluria group</taxon>
        <taxon>Duganella</taxon>
    </lineage>
</organism>
<proteinExistence type="predicted"/>
<evidence type="ECO:0000313" key="4">
    <source>
        <dbReference type="Proteomes" id="UP000474565"/>
    </source>
</evidence>
<gene>
    <name evidence="1" type="ORF">GTP38_13755</name>
    <name evidence="2" type="ORF">GTP44_14250</name>
</gene>
<dbReference type="Pfam" id="PF09650">
    <property type="entry name" value="PHA_gran_rgn"/>
    <property type="match status" value="1"/>
</dbReference>
<evidence type="ECO:0000313" key="1">
    <source>
        <dbReference type="EMBL" id="MYM35396.1"/>
    </source>
</evidence>
<dbReference type="Proteomes" id="UP000449678">
    <property type="component" value="Unassembled WGS sequence"/>
</dbReference>
<sequence>MADINIVQAHSLAPEQARAAAQQMADKLAEQFELVCRWDGDVLRFERSGVDGALTLQPHQAQLRIALGFPMSMMASQIEAKVSEKMRQLFAA</sequence>
<evidence type="ECO:0000313" key="2">
    <source>
        <dbReference type="EMBL" id="MYM83113.1"/>
    </source>
</evidence>
<name>A0A6L8MJJ4_9BURK</name>
<dbReference type="NCBIfam" id="TIGR02610">
    <property type="entry name" value="PHA_gran_rgn"/>
    <property type="match status" value="1"/>
</dbReference>
<dbReference type="InterPro" id="IPR013433">
    <property type="entry name" value="PHA_gran_rgn"/>
</dbReference>
<evidence type="ECO:0000313" key="3">
    <source>
        <dbReference type="Proteomes" id="UP000449678"/>
    </source>
</evidence>
<dbReference type="EMBL" id="WWCO01000008">
    <property type="protein sequence ID" value="MYM35396.1"/>
    <property type="molecule type" value="Genomic_DNA"/>
</dbReference>
<dbReference type="RefSeq" id="WP_160990777.1">
    <property type="nucleotide sequence ID" value="NZ_WWCO01000008.1"/>
</dbReference>
<dbReference type="Proteomes" id="UP000474565">
    <property type="component" value="Unassembled WGS sequence"/>
</dbReference>
<keyword evidence="3" id="KW-1185">Reference proteome</keyword>
<dbReference type="AlphaFoldDB" id="A0A6L8MJJ4"/>
<reference evidence="3 4" key="1">
    <citation type="submission" date="2019-12" db="EMBL/GenBank/DDBJ databases">
        <title>Novel species isolated from a subtropical stream in China.</title>
        <authorList>
            <person name="Lu H."/>
        </authorList>
    </citation>
    <scope>NUCLEOTIDE SEQUENCE [LARGE SCALE GENOMIC DNA]</scope>
    <source>
        <strain evidence="2 4">FT50W</strain>
        <strain evidence="1 3">FT94W</strain>
    </source>
</reference>
<accession>A0A6L8MJJ4</accession>
<dbReference type="EMBL" id="WWCP01000015">
    <property type="protein sequence ID" value="MYM83113.1"/>
    <property type="molecule type" value="Genomic_DNA"/>
</dbReference>
<protein>
    <submittedName>
        <fullName evidence="2">Polyhydroxyalkanoic acid system protein</fullName>
    </submittedName>
</protein>
<comment type="caution">
    <text evidence="2">The sequence shown here is derived from an EMBL/GenBank/DDBJ whole genome shotgun (WGS) entry which is preliminary data.</text>
</comment>